<dbReference type="GO" id="GO:0015297">
    <property type="term" value="F:antiporter activity"/>
    <property type="evidence" value="ECO:0007669"/>
    <property type="project" value="UniProtKB-KW"/>
</dbReference>
<comment type="function">
    <text evidence="1">Multidrug efflux pump.</text>
</comment>
<reference evidence="16 17" key="1">
    <citation type="submission" date="2017-04" db="EMBL/GenBank/DDBJ databases">
        <authorList>
            <person name="Afonso C.L."/>
            <person name="Miller P.J."/>
            <person name="Scott M.A."/>
            <person name="Spackman E."/>
            <person name="Goraichik I."/>
            <person name="Dimitrov K.M."/>
            <person name="Suarez D.L."/>
            <person name="Swayne D.E."/>
        </authorList>
    </citation>
    <scope>NUCLEOTIDE SEQUENCE [LARGE SCALE GENOMIC DNA]</scope>
    <source>
        <strain evidence="16 17">DSM 12555</strain>
    </source>
</reference>
<protein>
    <recommendedName>
        <fullName evidence="5">Multidrug export protein MepA</fullName>
    </recommendedName>
    <alternativeName>
        <fullName evidence="14">Multidrug-efflux transporter</fullName>
    </alternativeName>
    <alternativeName>
        <fullName evidence="4">Probable multidrug resistance protein NorM</fullName>
    </alternativeName>
</protein>
<feature type="transmembrane region" description="Helical" evidence="15">
    <location>
        <begin position="63"/>
        <end position="83"/>
    </location>
</feature>
<evidence type="ECO:0000313" key="17">
    <source>
        <dbReference type="Proteomes" id="UP000192468"/>
    </source>
</evidence>
<dbReference type="Pfam" id="PF01554">
    <property type="entry name" value="MatE"/>
    <property type="match status" value="2"/>
</dbReference>
<gene>
    <name evidence="16" type="ORF">SAMN02745134_00501</name>
</gene>
<evidence type="ECO:0000256" key="9">
    <source>
        <dbReference type="ARBA" id="ARBA00022692"/>
    </source>
</evidence>
<keyword evidence="8" id="KW-1003">Cell membrane</keyword>
<evidence type="ECO:0000256" key="1">
    <source>
        <dbReference type="ARBA" id="ARBA00003408"/>
    </source>
</evidence>
<keyword evidence="7" id="KW-0050">Antiport</keyword>
<accession>A0A1W1X2H1</accession>
<dbReference type="GO" id="GO:0042910">
    <property type="term" value="F:xenobiotic transmembrane transporter activity"/>
    <property type="evidence" value="ECO:0007669"/>
    <property type="project" value="InterPro"/>
</dbReference>
<dbReference type="GO" id="GO:0046677">
    <property type="term" value="P:response to antibiotic"/>
    <property type="evidence" value="ECO:0007669"/>
    <property type="project" value="UniProtKB-KW"/>
</dbReference>
<feature type="transmembrane region" description="Helical" evidence="15">
    <location>
        <begin position="243"/>
        <end position="264"/>
    </location>
</feature>
<dbReference type="InterPro" id="IPR050222">
    <property type="entry name" value="MATE_MdtK"/>
</dbReference>
<dbReference type="Proteomes" id="UP000192468">
    <property type="component" value="Unassembled WGS sequence"/>
</dbReference>
<evidence type="ECO:0000256" key="2">
    <source>
        <dbReference type="ARBA" id="ARBA00004651"/>
    </source>
</evidence>
<evidence type="ECO:0000256" key="15">
    <source>
        <dbReference type="SAM" id="Phobius"/>
    </source>
</evidence>
<keyword evidence="9 15" id="KW-0812">Transmembrane</keyword>
<dbReference type="STRING" id="1121291.SAMN02745134_00501"/>
<keyword evidence="10 15" id="KW-1133">Transmembrane helix</keyword>
<evidence type="ECO:0000256" key="12">
    <source>
        <dbReference type="ARBA" id="ARBA00023136"/>
    </source>
</evidence>
<evidence type="ECO:0000256" key="11">
    <source>
        <dbReference type="ARBA" id="ARBA00023065"/>
    </source>
</evidence>
<feature type="transmembrane region" description="Helical" evidence="15">
    <location>
        <begin position="168"/>
        <end position="189"/>
    </location>
</feature>
<dbReference type="PIRSF" id="PIRSF006603">
    <property type="entry name" value="DinF"/>
    <property type="match status" value="1"/>
</dbReference>
<keyword evidence="6" id="KW-0813">Transport</keyword>
<evidence type="ECO:0000256" key="7">
    <source>
        <dbReference type="ARBA" id="ARBA00022449"/>
    </source>
</evidence>
<dbReference type="EMBL" id="FWXH01000002">
    <property type="protein sequence ID" value="SMC18097.1"/>
    <property type="molecule type" value="Genomic_DNA"/>
</dbReference>
<evidence type="ECO:0000256" key="13">
    <source>
        <dbReference type="ARBA" id="ARBA00023251"/>
    </source>
</evidence>
<dbReference type="GO" id="GO:0005886">
    <property type="term" value="C:plasma membrane"/>
    <property type="evidence" value="ECO:0007669"/>
    <property type="project" value="UniProtKB-SubCell"/>
</dbReference>
<dbReference type="AlphaFoldDB" id="A0A1W1X2H1"/>
<feature type="transmembrane region" description="Helical" evidence="15">
    <location>
        <begin position="396"/>
        <end position="416"/>
    </location>
</feature>
<keyword evidence="13" id="KW-0046">Antibiotic resistance</keyword>
<dbReference type="OrthoDB" id="9811110at2"/>
<feature type="transmembrane region" description="Helical" evidence="15">
    <location>
        <begin position="323"/>
        <end position="351"/>
    </location>
</feature>
<comment type="subcellular location">
    <subcellularLocation>
        <location evidence="2">Cell membrane</location>
        <topology evidence="2">Multi-pass membrane protein</topology>
    </subcellularLocation>
</comment>
<keyword evidence="12 15" id="KW-0472">Membrane</keyword>
<evidence type="ECO:0000256" key="4">
    <source>
        <dbReference type="ARBA" id="ARBA00020268"/>
    </source>
</evidence>
<dbReference type="GO" id="GO:0006811">
    <property type="term" value="P:monoatomic ion transport"/>
    <property type="evidence" value="ECO:0007669"/>
    <property type="project" value="UniProtKB-KW"/>
</dbReference>
<evidence type="ECO:0000256" key="5">
    <source>
        <dbReference type="ARBA" id="ARBA00022106"/>
    </source>
</evidence>
<keyword evidence="11" id="KW-0406">Ion transport</keyword>
<sequence length="467" mass="51313">MGIDNSIFNEKKVIKVLLKFAIPSIISLLVVELYNMVDTVFVGRYVGVDAIAALTVSFPVQRFLTAIGMLISIGASTFVARSLGSNNIKELKDTIINSFVLTIVTLLIVVLGIYIFKNPLITALGASKAVYPMADKYITIILIGSIFQCISMVACYTMTALGITKMTLYSNFIGATLNIILDIILVKMLSMGVEGAAIATAFSQIIAFTFAMYKFNKTRTKFQVKFTLNSILKSFNKNLLKGIIAIGFSTFVIEISDAVVSVILNKLLVTSGGDTAIIIVGVITKVSMFIFVTIIGISEAMQPIVAYNYGAGNYKKMRETLKVTIKTVTITSLFFGSLLMIFATPIIGFFLKDASILGSAVTAFRISIAVHPVIGIYYICIYYYQAIEESRKSFLLSIYRQIVVFIPLAILFVHMFGIVGAWIAYPVSDMVSFVTSLWFIRKGVSQRQKYSTSATAVKTSIHAVRYN</sequence>
<feature type="transmembrane region" description="Helical" evidence="15">
    <location>
        <begin position="276"/>
        <end position="297"/>
    </location>
</feature>
<evidence type="ECO:0000256" key="3">
    <source>
        <dbReference type="ARBA" id="ARBA00008417"/>
    </source>
</evidence>
<feature type="transmembrane region" description="Helical" evidence="15">
    <location>
        <begin position="16"/>
        <end position="37"/>
    </location>
</feature>
<evidence type="ECO:0000256" key="6">
    <source>
        <dbReference type="ARBA" id="ARBA00022448"/>
    </source>
</evidence>
<dbReference type="RefSeq" id="WP_084113687.1">
    <property type="nucleotide sequence ID" value="NZ_FWXH01000002.1"/>
</dbReference>
<dbReference type="NCBIfam" id="TIGR00797">
    <property type="entry name" value="matE"/>
    <property type="match status" value="1"/>
</dbReference>
<dbReference type="InterPro" id="IPR002528">
    <property type="entry name" value="MATE_fam"/>
</dbReference>
<keyword evidence="17" id="KW-1185">Reference proteome</keyword>
<dbReference type="PANTHER" id="PTHR43298">
    <property type="entry name" value="MULTIDRUG RESISTANCE PROTEIN NORM-RELATED"/>
    <property type="match status" value="1"/>
</dbReference>
<feature type="transmembrane region" description="Helical" evidence="15">
    <location>
        <begin position="136"/>
        <end position="156"/>
    </location>
</feature>
<proteinExistence type="inferred from homology"/>
<feature type="transmembrane region" description="Helical" evidence="15">
    <location>
        <begin position="363"/>
        <end position="384"/>
    </location>
</feature>
<evidence type="ECO:0000313" key="16">
    <source>
        <dbReference type="EMBL" id="SMC18097.1"/>
    </source>
</evidence>
<dbReference type="CDD" id="cd13143">
    <property type="entry name" value="MATE_MepA_like"/>
    <property type="match status" value="1"/>
</dbReference>
<evidence type="ECO:0000256" key="10">
    <source>
        <dbReference type="ARBA" id="ARBA00022989"/>
    </source>
</evidence>
<comment type="similarity">
    <text evidence="3">Belongs to the multi antimicrobial extrusion (MATE) (TC 2.A.66.1) family. MepA subfamily.</text>
</comment>
<dbReference type="PANTHER" id="PTHR43298:SF2">
    <property type="entry name" value="FMN_FAD EXPORTER YEEO-RELATED"/>
    <property type="match status" value="1"/>
</dbReference>
<dbReference type="InterPro" id="IPR048279">
    <property type="entry name" value="MdtK-like"/>
</dbReference>
<evidence type="ECO:0000256" key="14">
    <source>
        <dbReference type="ARBA" id="ARBA00031636"/>
    </source>
</evidence>
<organism evidence="16 17">
    <name type="scientific">Clostridium acidisoli DSM 12555</name>
    <dbReference type="NCBI Taxonomy" id="1121291"/>
    <lineage>
        <taxon>Bacteria</taxon>
        <taxon>Bacillati</taxon>
        <taxon>Bacillota</taxon>
        <taxon>Clostridia</taxon>
        <taxon>Eubacteriales</taxon>
        <taxon>Clostridiaceae</taxon>
        <taxon>Clostridium</taxon>
    </lineage>
</organism>
<feature type="transmembrane region" description="Helical" evidence="15">
    <location>
        <begin position="95"/>
        <end position="116"/>
    </location>
</feature>
<feature type="transmembrane region" description="Helical" evidence="15">
    <location>
        <begin position="195"/>
        <end position="213"/>
    </location>
</feature>
<name>A0A1W1X2H1_9CLOT</name>
<dbReference type="InterPro" id="IPR045070">
    <property type="entry name" value="MATE_MepA-like"/>
</dbReference>
<evidence type="ECO:0000256" key="8">
    <source>
        <dbReference type="ARBA" id="ARBA00022475"/>
    </source>
</evidence>